<dbReference type="PANTHER" id="PTHR43124">
    <property type="entry name" value="PURINE EFFLUX PUMP PBUE"/>
    <property type="match status" value="1"/>
</dbReference>
<reference evidence="10" key="1">
    <citation type="journal article" date="2019" name="Int. J. Syst. Evol. Microbiol.">
        <title>The Global Catalogue of Microorganisms (GCM) 10K type strain sequencing project: providing services to taxonomists for standard genome sequencing and annotation.</title>
        <authorList>
            <consortium name="The Broad Institute Genomics Platform"/>
            <consortium name="The Broad Institute Genome Sequencing Center for Infectious Disease"/>
            <person name="Wu L."/>
            <person name="Ma J."/>
        </authorList>
    </citation>
    <scope>NUCLEOTIDE SEQUENCE [LARGE SCALE GENOMIC DNA]</scope>
    <source>
        <strain evidence="10">CCUG 53270</strain>
    </source>
</reference>
<dbReference type="CDD" id="cd17324">
    <property type="entry name" value="MFS_NepI_like"/>
    <property type="match status" value="1"/>
</dbReference>
<comment type="caution">
    <text evidence="9">The sequence shown here is derived from an EMBL/GenBank/DDBJ whole genome shotgun (WGS) entry which is preliminary data.</text>
</comment>
<keyword evidence="2" id="KW-0813">Transport</keyword>
<sequence length="399" mass="41862">MNRLSLYLLSIGAFVTGTSELIVAGILPAIADDLGVSVALAGQLITVFSLSFAIGTPVIVALTNRIQRKIALLVSLALFSIGCLCSFMSPGYGFLLGSRIVIGLSAGVYTVIAFGSVAKLVPPEKTGSAIGMIALGISSAMVLGVPLGVVIAKWWSWQAIFAWLAGVSLLVMLGMLWLLPRIEGDAPASFGHQFRVLRNPVIASGLFLSLFMTTSCSLMNTYLTPFLLDILHLPSASLGLMLFALGVSGVIGSRVGGSSVDRWGTKRIISICLTAIIVSLALLQALHSSWMSGISLILIWMLALSMLVPAIQTYFIQQAPLSSNLVLGFNTSILHLGVAVGAGVGGLVVHTVSTVLYHPWLASCIAIIALAIAALSFALSKKNKPASHESVLPHTIERG</sequence>
<feature type="transmembrane region" description="Helical" evidence="7">
    <location>
        <begin position="268"/>
        <end position="287"/>
    </location>
</feature>
<evidence type="ECO:0000259" key="8">
    <source>
        <dbReference type="PROSITE" id="PS50850"/>
    </source>
</evidence>
<feature type="transmembrane region" description="Helical" evidence="7">
    <location>
        <begin position="40"/>
        <end position="63"/>
    </location>
</feature>
<feature type="transmembrane region" description="Helical" evidence="7">
    <location>
        <begin position="360"/>
        <end position="379"/>
    </location>
</feature>
<evidence type="ECO:0000256" key="1">
    <source>
        <dbReference type="ARBA" id="ARBA00004651"/>
    </source>
</evidence>
<evidence type="ECO:0000256" key="4">
    <source>
        <dbReference type="ARBA" id="ARBA00022692"/>
    </source>
</evidence>
<feature type="transmembrane region" description="Helical" evidence="7">
    <location>
        <begin position="201"/>
        <end position="223"/>
    </location>
</feature>
<evidence type="ECO:0000256" key="7">
    <source>
        <dbReference type="SAM" id="Phobius"/>
    </source>
</evidence>
<dbReference type="InterPro" id="IPR036259">
    <property type="entry name" value="MFS_trans_sf"/>
</dbReference>
<feature type="transmembrane region" description="Helical" evidence="7">
    <location>
        <begin position="160"/>
        <end position="180"/>
    </location>
</feature>
<evidence type="ECO:0000313" key="9">
    <source>
        <dbReference type="EMBL" id="MFD1221865.1"/>
    </source>
</evidence>
<keyword evidence="5 7" id="KW-1133">Transmembrane helix</keyword>
<evidence type="ECO:0000256" key="3">
    <source>
        <dbReference type="ARBA" id="ARBA00022475"/>
    </source>
</evidence>
<proteinExistence type="predicted"/>
<dbReference type="SUPFAM" id="SSF103473">
    <property type="entry name" value="MFS general substrate transporter"/>
    <property type="match status" value="1"/>
</dbReference>
<dbReference type="PROSITE" id="PS50850">
    <property type="entry name" value="MFS"/>
    <property type="match status" value="1"/>
</dbReference>
<feature type="domain" description="Major facilitator superfamily (MFS) profile" evidence="8">
    <location>
        <begin position="5"/>
        <end position="384"/>
    </location>
</feature>
<evidence type="ECO:0000313" key="10">
    <source>
        <dbReference type="Proteomes" id="UP001597180"/>
    </source>
</evidence>
<dbReference type="Proteomes" id="UP001597180">
    <property type="component" value="Unassembled WGS sequence"/>
</dbReference>
<dbReference type="RefSeq" id="WP_079912627.1">
    <property type="nucleotide sequence ID" value="NZ_BAABJG010000003.1"/>
</dbReference>
<name>A0ABW3UQQ0_9BACL</name>
<feature type="transmembrane region" description="Helical" evidence="7">
    <location>
        <begin position="70"/>
        <end position="94"/>
    </location>
</feature>
<dbReference type="EMBL" id="JBHTLU010000019">
    <property type="protein sequence ID" value="MFD1221865.1"/>
    <property type="molecule type" value="Genomic_DNA"/>
</dbReference>
<organism evidence="9 10">
    <name type="scientific">Paenibacillus vulneris</name>
    <dbReference type="NCBI Taxonomy" id="1133364"/>
    <lineage>
        <taxon>Bacteria</taxon>
        <taxon>Bacillati</taxon>
        <taxon>Bacillota</taxon>
        <taxon>Bacilli</taxon>
        <taxon>Bacillales</taxon>
        <taxon>Paenibacillaceae</taxon>
        <taxon>Paenibacillus</taxon>
    </lineage>
</organism>
<comment type="subcellular location">
    <subcellularLocation>
        <location evidence="1">Cell membrane</location>
        <topology evidence="1">Multi-pass membrane protein</topology>
    </subcellularLocation>
</comment>
<keyword evidence="10" id="KW-1185">Reference proteome</keyword>
<feature type="transmembrane region" description="Helical" evidence="7">
    <location>
        <begin position="293"/>
        <end position="315"/>
    </location>
</feature>
<feature type="transmembrane region" description="Helical" evidence="7">
    <location>
        <begin position="327"/>
        <end position="348"/>
    </location>
</feature>
<accession>A0ABW3UQQ0</accession>
<keyword evidence="6 7" id="KW-0472">Membrane</keyword>
<dbReference type="PANTHER" id="PTHR43124:SF10">
    <property type="entry name" value="PURINE EFFLUX PUMP PBUE"/>
    <property type="match status" value="1"/>
</dbReference>
<feature type="transmembrane region" description="Helical" evidence="7">
    <location>
        <begin position="100"/>
        <end position="121"/>
    </location>
</feature>
<keyword evidence="4 7" id="KW-0812">Transmembrane</keyword>
<dbReference type="Gene3D" id="1.20.1250.20">
    <property type="entry name" value="MFS general substrate transporter like domains"/>
    <property type="match status" value="2"/>
</dbReference>
<dbReference type="InterPro" id="IPR050189">
    <property type="entry name" value="MFS_Efflux_Transporters"/>
</dbReference>
<gene>
    <name evidence="9" type="ORF">ACFQ4B_17235</name>
</gene>
<protein>
    <submittedName>
        <fullName evidence="9">MFS transporter</fullName>
    </submittedName>
</protein>
<evidence type="ECO:0000256" key="2">
    <source>
        <dbReference type="ARBA" id="ARBA00022448"/>
    </source>
</evidence>
<feature type="transmembrane region" description="Helical" evidence="7">
    <location>
        <begin position="133"/>
        <end position="154"/>
    </location>
</feature>
<evidence type="ECO:0000256" key="5">
    <source>
        <dbReference type="ARBA" id="ARBA00022989"/>
    </source>
</evidence>
<dbReference type="InterPro" id="IPR020846">
    <property type="entry name" value="MFS_dom"/>
</dbReference>
<keyword evidence="3" id="KW-1003">Cell membrane</keyword>
<dbReference type="Pfam" id="PF07690">
    <property type="entry name" value="MFS_1"/>
    <property type="match status" value="1"/>
</dbReference>
<feature type="transmembrane region" description="Helical" evidence="7">
    <location>
        <begin position="235"/>
        <end position="256"/>
    </location>
</feature>
<evidence type="ECO:0000256" key="6">
    <source>
        <dbReference type="ARBA" id="ARBA00023136"/>
    </source>
</evidence>
<dbReference type="InterPro" id="IPR011701">
    <property type="entry name" value="MFS"/>
</dbReference>